<dbReference type="PANTHER" id="PTHR37829">
    <property type="entry name" value="PHAGE-LIKE ELEMENT PBSX PROTEIN XKDT"/>
    <property type="match status" value="1"/>
</dbReference>
<dbReference type="Proteomes" id="UP000612456">
    <property type="component" value="Unassembled WGS sequence"/>
</dbReference>
<comment type="caution">
    <text evidence="4">The sequence shown here is derived from an EMBL/GenBank/DDBJ whole genome shotgun (WGS) entry which is preliminary data.</text>
</comment>
<feature type="domain" description="Baseplate J-like central" evidence="2">
    <location>
        <begin position="182"/>
        <end position="259"/>
    </location>
</feature>
<proteinExistence type="inferred from homology"/>
<dbReference type="InterPro" id="IPR058531">
    <property type="entry name" value="Baseplate_J_M"/>
</dbReference>
<dbReference type="PANTHER" id="PTHR37829:SF3">
    <property type="entry name" value="PROTEIN JAYE-RELATED"/>
    <property type="match status" value="1"/>
</dbReference>
<feature type="domain" description="Baseplate J-like C-terminal" evidence="3">
    <location>
        <begin position="266"/>
        <end position="355"/>
    </location>
</feature>
<gene>
    <name evidence="4" type="ORF">GCM10010911_62380</name>
</gene>
<dbReference type="InterPro" id="IPR058530">
    <property type="entry name" value="Baseplate_J-like_C"/>
</dbReference>
<evidence type="ECO:0000259" key="2">
    <source>
        <dbReference type="Pfam" id="PF26078"/>
    </source>
</evidence>
<name>A0A917E248_9BACL</name>
<dbReference type="InterPro" id="IPR052399">
    <property type="entry name" value="Phage_Baseplate_Assmbl_Protein"/>
</dbReference>
<organism evidence="4 5">
    <name type="scientific">Paenibacillus nasutitermitis</name>
    <dbReference type="NCBI Taxonomy" id="1652958"/>
    <lineage>
        <taxon>Bacteria</taxon>
        <taxon>Bacillati</taxon>
        <taxon>Bacillota</taxon>
        <taxon>Bacilli</taxon>
        <taxon>Bacillales</taxon>
        <taxon>Paenibacillaceae</taxon>
        <taxon>Paenibacillus</taxon>
    </lineage>
</organism>
<dbReference type="RefSeq" id="WP_188998537.1">
    <property type="nucleotide sequence ID" value="NZ_BMHP01000007.1"/>
</dbReference>
<dbReference type="EMBL" id="BMHP01000007">
    <property type="protein sequence ID" value="GGD95202.1"/>
    <property type="molecule type" value="Genomic_DNA"/>
</dbReference>
<keyword evidence="5" id="KW-1185">Reference proteome</keyword>
<evidence type="ECO:0000259" key="3">
    <source>
        <dbReference type="Pfam" id="PF26079"/>
    </source>
</evidence>
<dbReference type="Pfam" id="PF26079">
    <property type="entry name" value="Baseplate_J_C"/>
    <property type="match status" value="1"/>
</dbReference>
<protein>
    <submittedName>
        <fullName evidence="4">Phage tail protein</fullName>
    </submittedName>
</protein>
<reference evidence="4" key="2">
    <citation type="submission" date="2020-09" db="EMBL/GenBank/DDBJ databases">
        <authorList>
            <person name="Sun Q."/>
            <person name="Zhou Y."/>
        </authorList>
    </citation>
    <scope>NUCLEOTIDE SEQUENCE</scope>
    <source>
        <strain evidence="4">CGMCC 1.15178</strain>
    </source>
</reference>
<dbReference type="AlphaFoldDB" id="A0A917E248"/>
<comment type="similarity">
    <text evidence="1">Belongs to the Mu gp47/PBSX XkdT family.</text>
</comment>
<evidence type="ECO:0000313" key="4">
    <source>
        <dbReference type="EMBL" id="GGD95202.1"/>
    </source>
</evidence>
<accession>A0A917E248</accession>
<dbReference type="Pfam" id="PF26078">
    <property type="entry name" value="Baseplate_J_M"/>
    <property type="match status" value="1"/>
</dbReference>
<evidence type="ECO:0000313" key="5">
    <source>
        <dbReference type="Proteomes" id="UP000612456"/>
    </source>
</evidence>
<evidence type="ECO:0000256" key="1">
    <source>
        <dbReference type="ARBA" id="ARBA00038087"/>
    </source>
</evidence>
<reference evidence="4" key="1">
    <citation type="journal article" date="2014" name="Int. J. Syst. Evol. Microbiol.">
        <title>Complete genome sequence of Corynebacterium casei LMG S-19264T (=DSM 44701T), isolated from a smear-ripened cheese.</title>
        <authorList>
            <consortium name="US DOE Joint Genome Institute (JGI-PGF)"/>
            <person name="Walter F."/>
            <person name="Albersmeier A."/>
            <person name="Kalinowski J."/>
            <person name="Ruckert C."/>
        </authorList>
    </citation>
    <scope>NUCLEOTIDE SEQUENCE</scope>
    <source>
        <strain evidence="4">CGMCC 1.15178</strain>
    </source>
</reference>
<sequence length="357" mass="38739">MYEHITFDSILSRMLGRVSDSIDKREGSIIYDACAPAAAELAQMYMELDLNYSLSFADTAAGEYLSRRTTEFGVNRKPATKAVRKGMFYGNADMPVEVSLGSRFSIDNLVMIATARMEAGIYRMESETAGSAGNQKFGVLLPIDYVQGLVRAELADVLVPGEDEESDEVLRQRYYEAVNEPAFGGNIADYKQKINALDGVGGTKIFPVWNGRGTVKATIIAADWSEPTETLISNVQQIVDPVAGQGYGSAPIDHVVTVTGAQGRTINIETTVTLAANVTVAQVKSDVETVLETYFLELRQDWANQTQLVVRIAQIDARILNISGINDVQATKLNGAASNVLLAVEEIPEFGTVVVHA</sequence>